<keyword evidence="10" id="KW-1185">Reference proteome</keyword>
<dbReference type="InterPro" id="IPR006042">
    <property type="entry name" value="Xan_ur_permease"/>
</dbReference>
<evidence type="ECO:0000313" key="9">
    <source>
        <dbReference type="Ensembl" id="ENSEASP00005021389.2"/>
    </source>
</evidence>
<dbReference type="Proteomes" id="UP000694387">
    <property type="component" value="Chromosome 1"/>
</dbReference>
<gene>
    <name evidence="9" type="primary">LOC106844838</name>
</gene>
<feature type="transmembrane region" description="Helical" evidence="8">
    <location>
        <begin position="501"/>
        <end position="521"/>
    </location>
</feature>
<dbReference type="AlphaFoldDB" id="A0A8C4M7W6"/>
<reference evidence="9 10" key="1">
    <citation type="journal article" date="2020" name="Nat. Commun.">
        <title>Donkey genomes provide new insights into domestication and selection for coat color.</title>
        <authorList>
            <person name="Wang"/>
            <person name="C."/>
            <person name="Li"/>
            <person name="H."/>
            <person name="Guo"/>
            <person name="Y."/>
            <person name="Huang"/>
            <person name="J."/>
            <person name="Sun"/>
            <person name="Y."/>
            <person name="Min"/>
            <person name="J."/>
            <person name="Wang"/>
            <person name="J."/>
            <person name="Fang"/>
            <person name="X."/>
            <person name="Zhao"/>
            <person name="Z."/>
            <person name="Wang"/>
            <person name="S."/>
            <person name="Zhang"/>
            <person name="Y."/>
            <person name="Liu"/>
            <person name="Q."/>
            <person name="Jiang"/>
            <person name="Q."/>
            <person name="Wang"/>
            <person name="X."/>
            <person name="Guo"/>
            <person name="Y."/>
            <person name="Yang"/>
            <person name="C."/>
            <person name="Wang"/>
            <person name="Y."/>
            <person name="Tian"/>
            <person name="F."/>
            <person name="Zhuang"/>
            <person name="G."/>
            <person name="Fan"/>
            <person name="Y."/>
            <person name="Gao"/>
            <person name="Q."/>
            <person name="Li"/>
            <person name="Y."/>
            <person name="Ju"/>
            <person name="Z."/>
            <person name="Li"/>
            <person name="J."/>
            <person name="Li"/>
            <person name="R."/>
            <person name="Hou"/>
            <person name="M."/>
            <person name="Yang"/>
            <person name="G."/>
            <person name="Liu"/>
            <person name="G."/>
            <person name="Liu"/>
            <person name="W."/>
            <person name="Guo"/>
            <person name="J."/>
            <person name="Pan"/>
            <person name="S."/>
            <person name="Fan"/>
            <person name="G."/>
            <person name="Zhang"/>
            <person name="W."/>
            <person name="Zhang"/>
            <person name="R."/>
            <person name="Yu"/>
            <person name="J."/>
            <person name="Zhang"/>
            <person name="X."/>
            <person name="Yin"/>
            <person name="Q."/>
            <person name="Ji"/>
            <person name="C."/>
            <person name="Jin"/>
            <person name="Y."/>
            <person name="Yue"/>
            <person name="G."/>
            <person name="Liu"/>
            <person name="M."/>
            <person name="Xu"/>
            <person name="J."/>
            <person name="Liu"/>
            <person name="S."/>
            <person name="Jordana"/>
            <person name="J."/>
            <person name="Noce"/>
            <person name="A."/>
            <person name="Amills"/>
            <person name="M."/>
            <person name="Wu"/>
            <person name="D.D."/>
            <person name="Li"/>
            <person name="S."/>
            <person name="Zhou"/>
            <person name="X. and Zhong"/>
            <person name="J."/>
        </authorList>
    </citation>
    <scope>NUCLEOTIDE SEQUENCE [LARGE SCALE GENOMIC DNA]</scope>
</reference>
<evidence type="ECO:0008006" key="11">
    <source>
        <dbReference type="Google" id="ProtNLM"/>
    </source>
</evidence>
<feature type="compositionally biased region" description="Polar residues" evidence="7">
    <location>
        <begin position="1"/>
        <end position="17"/>
    </location>
</feature>
<dbReference type="GO" id="GO:0022857">
    <property type="term" value="F:transmembrane transporter activity"/>
    <property type="evidence" value="ECO:0007669"/>
    <property type="project" value="InterPro"/>
</dbReference>
<dbReference type="Pfam" id="PF00860">
    <property type="entry name" value="Xan_ur_permease"/>
    <property type="match status" value="1"/>
</dbReference>
<feature type="transmembrane region" description="Helical" evidence="8">
    <location>
        <begin position="321"/>
        <end position="343"/>
    </location>
</feature>
<dbReference type="GO" id="GO:0005886">
    <property type="term" value="C:plasma membrane"/>
    <property type="evidence" value="ECO:0007669"/>
    <property type="project" value="UniProtKB-ARBA"/>
</dbReference>
<keyword evidence="3" id="KW-0813">Transport</keyword>
<evidence type="ECO:0000256" key="4">
    <source>
        <dbReference type="ARBA" id="ARBA00022692"/>
    </source>
</evidence>
<reference evidence="9" key="3">
    <citation type="submission" date="2025-09" db="UniProtKB">
        <authorList>
            <consortium name="Ensembl"/>
        </authorList>
    </citation>
    <scope>IDENTIFICATION</scope>
</reference>
<evidence type="ECO:0000256" key="7">
    <source>
        <dbReference type="SAM" id="MobiDB-lite"/>
    </source>
</evidence>
<keyword evidence="5 8" id="KW-1133">Transmembrane helix</keyword>
<feature type="transmembrane region" description="Helical" evidence="8">
    <location>
        <begin position="169"/>
        <end position="198"/>
    </location>
</feature>
<accession>A0A8C4M7W6</accession>
<evidence type="ECO:0000256" key="6">
    <source>
        <dbReference type="ARBA" id="ARBA00023136"/>
    </source>
</evidence>
<dbReference type="PROSITE" id="PS01116">
    <property type="entry name" value="XANTH_URACIL_PERMASE"/>
    <property type="match status" value="1"/>
</dbReference>
<evidence type="ECO:0000256" key="3">
    <source>
        <dbReference type="ARBA" id="ARBA00022448"/>
    </source>
</evidence>
<feature type="transmembrane region" description="Helical" evidence="8">
    <location>
        <begin position="218"/>
        <end position="238"/>
    </location>
</feature>
<feature type="transmembrane region" description="Helical" evidence="8">
    <location>
        <begin position="88"/>
        <end position="109"/>
    </location>
</feature>
<feature type="transmembrane region" description="Helical" evidence="8">
    <location>
        <begin position="49"/>
        <end position="76"/>
    </location>
</feature>
<dbReference type="GeneTree" id="ENSGT00950000182953"/>
<sequence length="594" mass="64067">MTSCEHPNFLQQDDNMLSSQDDGQGKKKDGQPGSPSSSHLAYGILDVPPWYLCIFLGIQHFLTALGGLVAVPLILAKDLCLQHDSLTKSYLISTMFFVSGVCTLLQVLLGVRLPILQGGSFAYVAPSLAMLSLPAWKCPEWTVNASQVNTSSPEFTEEWQKRIRELQGAIMVASCVQILAGFTGLIGFLMRFIGPLTIAPTISLVALPLFHSAGNDAGIQWGIALVTIVLIVLFSQYLKNVAVPIPIYGREKKGHTSKLYLFQDFSVLLALCISWLLCFVLTVTNALPAAPTAYGYQARTDTKANVLSQAPWFRFPYPGQWGLPTISLAGVFGITAGVISSIVESIGDYYACARLVGAPPPPKHAINRGIGIEGLACLLAGAWGTGNGTTSFSQNIAALSITKVGSRMVIVTAGCILLVLGVFGKIGAAFATIPPPVIGGMFLVMFGVIAAVGISSLQYVDMNSSRNIFIFGFSIFCGLTIPNWVNKNPEMLQTGILQLDQVILVLLTTDMFVGGFLGFLLDNTIPGSPQERGLLTWDQIHEESEETAKVSEVYSLPCGIGTKFCTSSYTRYLPFWPRPEHHRKGFKIVASTPV</sequence>
<evidence type="ECO:0000256" key="1">
    <source>
        <dbReference type="ARBA" id="ARBA00004141"/>
    </source>
</evidence>
<organism evidence="9 10">
    <name type="scientific">Equus asinus</name>
    <name type="common">Donkey</name>
    <name type="synonym">Equus africanus asinus</name>
    <dbReference type="NCBI Taxonomy" id="9793"/>
    <lineage>
        <taxon>Eukaryota</taxon>
        <taxon>Metazoa</taxon>
        <taxon>Chordata</taxon>
        <taxon>Craniata</taxon>
        <taxon>Vertebrata</taxon>
        <taxon>Euteleostomi</taxon>
        <taxon>Mammalia</taxon>
        <taxon>Eutheria</taxon>
        <taxon>Laurasiatheria</taxon>
        <taxon>Perissodactyla</taxon>
        <taxon>Equidae</taxon>
        <taxon>Equus</taxon>
    </lineage>
</organism>
<evidence type="ECO:0000256" key="5">
    <source>
        <dbReference type="ARBA" id="ARBA00022989"/>
    </source>
</evidence>
<keyword evidence="4 8" id="KW-0812">Transmembrane</keyword>
<proteinExistence type="inferred from homology"/>
<protein>
    <recommendedName>
        <fullName evidence="11">Solute carrier family 23 member 1-like</fullName>
    </recommendedName>
</protein>
<feature type="transmembrane region" description="Helical" evidence="8">
    <location>
        <begin position="437"/>
        <end position="460"/>
    </location>
</feature>
<dbReference type="Ensembl" id="ENSEAST00005023217.2">
    <property type="protein sequence ID" value="ENSEASP00005021389.2"/>
    <property type="gene ID" value="ENSEASG00005014640.2"/>
</dbReference>
<name>A0A8C4M7W6_EQUAS</name>
<dbReference type="PANTHER" id="PTHR11119">
    <property type="entry name" value="XANTHINE-URACIL / VITAMIN C PERMEASE FAMILY MEMBER"/>
    <property type="match status" value="1"/>
</dbReference>
<evidence type="ECO:0000313" key="10">
    <source>
        <dbReference type="Proteomes" id="UP000694387"/>
    </source>
</evidence>
<feature type="region of interest" description="Disordered" evidence="7">
    <location>
        <begin position="1"/>
        <end position="35"/>
    </location>
</feature>
<evidence type="ECO:0000256" key="8">
    <source>
        <dbReference type="SAM" id="Phobius"/>
    </source>
</evidence>
<dbReference type="InterPro" id="IPR006043">
    <property type="entry name" value="NCS2"/>
</dbReference>
<keyword evidence="6 8" id="KW-0472">Membrane</keyword>
<evidence type="ECO:0000256" key="2">
    <source>
        <dbReference type="ARBA" id="ARBA00008821"/>
    </source>
</evidence>
<feature type="transmembrane region" description="Helical" evidence="8">
    <location>
        <begin position="259"/>
        <end position="283"/>
    </location>
</feature>
<feature type="transmembrane region" description="Helical" evidence="8">
    <location>
        <begin position="409"/>
        <end position="431"/>
    </location>
</feature>
<reference evidence="9" key="2">
    <citation type="submission" date="2025-08" db="UniProtKB">
        <authorList>
            <consortium name="Ensembl"/>
        </authorList>
    </citation>
    <scope>IDENTIFICATION</scope>
</reference>
<feature type="transmembrane region" description="Helical" evidence="8">
    <location>
        <begin position="467"/>
        <end position="485"/>
    </location>
</feature>
<comment type="similarity">
    <text evidence="2">Belongs to the nucleobase:cation symporter-2 (NCS2) (TC 2.A.40) family.</text>
</comment>
<comment type="subcellular location">
    <subcellularLocation>
        <location evidence="1">Membrane</location>
        <topology evidence="1">Multi-pass membrane protein</topology>
    </subcellularLocation>
</comment>